<evidence type="ECO:0000256" key="4">
    <source>
        <dbReference type="ARBA" id="ARBA00023242"/>
    </source>
</evidence>
<feature type="domain" description="Zn(2)-C6 fungal-type" evidence="7">
    <location>
        <begin position="152"/>
        <end position="181"/>
    </location>
</feature>
<dbReference type="SUPFAM" id="SSF57701">
    <property type="entry name" value="Zn2/Cys6 DNA-binding domain"/>
    <property type="match status" value="1"/>
</dbReference>
<feature type="region of interest" description="Disordered" evidence="6">
    <location>
        <begin position="23"/>
        <end position="72"/>
    </location>
</feature>
<feature type="region of interest" description="Disordered" evidence="6">
    <location>
        <begin position="117"/>
        <end position="137"/>
    </location>
</feature>
<evidence type="ECO:0000256" key="6">
    <source>
        <dbReference type="SAM" id="MobiDB-lite"/>
    </source>
</evidence>
<name>A0A8T9B9W5_9HELO</name>
<dbReference type="GO" id="GO:0000435">
    <property type="term" value="P:positive regulation of transcription from RNA polymerase II promoter by galactose"/>
    <property type="evidence" value="ECO:0007669"/>
    <property type="project" value="TreeGrafter"/>
</dbReference>
<keyword evidence="1" id="KW-0479">Metal-binding</keyword>
<dbReference type="OrthoDB" id="3971593at2759"/>
<accession>A0A8T9B9W5</accession>
<dbReference type="InterPro" id="IPR036864">
    <property type="entry name" value="Zn2-C6_fun-type_DNA-bd_sf"/>
</dbReference>
<dbReference type="GO" id="GO:0006351">
    <property type="term" value="P:DNA-templated transcription"/>
    <property type="evidence" value="ECO:0007669"/>
    <property type="project" value="InterPro"/>
</dbReference>
<reference evidence="8 9" key="1">
    <citation type="submission" date="2018-05" db="EMBL/GenBank/DDBJ databases">
        <title>Whole genome sequencing for identification of molecular markers to develop diagnostic detection tools for the regulated plant pathogen Lachnellula willkommii.</title>
        <authorList>
            <person name="Giroux E."/>
            <person name="Bilodeau G."/>
        </authorList>
    </citation>
    <scope>NUCLEOTIDE SEQUENCE [LARGE SCALE GENOMIC DNA]</scope>
    <source>
        <strain evidence="8 9">CBS 203.66</strain>
    </source>
</reference>
<dbReference type="Pfam" id="PF00172">
    <property type="entry name" value="Zn_clus"/>
    <property type="match status" value="1"/>
</dbReference>
<evidence type="ECO:0000313" key="8">
    <source>
        <dbReference type="EMBL" id="TVY16790.1"/>
    </source>
</evidence>
<evidence type="ECO:0000313" key="9">
    <source>
        <dbReference type="Proteomes" id="UP000469559"/>
    </source>
</evidence>
<dbReference type="InterPro" id="IPR001138">
    <property type="entry name" value="Zn2Cys6_DnaBD"/>
</dbReference>
<comment type="caution">
    <text evidence="8">The sequence shown here is derived from an EMBL/GenBank/DDBJ whole genome shotgun (WGS) entry which is preliminary data.</text>
</comment>
<dbReference type="Gene3D" id="4.10.240.10">
    <property type="entry name" value="Zn(2)-C6 fungal-type DNA-binding domain"/>
    <property type="match status" value="1"/>
</dbReference>
<dbReference type="EMBL" id="QGMF01000326">
    <property type="protein sequence ID" value="TVY16790.1"/>
    <property type="molecule type" value="Genomic_DNA"/>
</dbReference>
<evidence type="ECO:0000259" key="7">
    <source>
        <dbReference type="PROSITE" id="PS50048"/>
    </source>
</evidence>
<dbReference type="Proteomes" id="UP000469559">
    <property type="component" value="Unassembled WGS sequence"/>
</dbReference>
<keyword evidence="9" id="KW-1185">Reference proteome</keyword>
<dbReference type="CDD" id="cd00067">
    <property type="entry name" value="GAL4"/>
    <property type="match status" value="1"/>
</dbReference>
<dbReference type="CDD" id="cd12148">
    <property type="entry name" value="fungal_TF_MHR"/>
    <property type="match status" value="1"/>
</dbReference>
<keyword evidence="4" id="KW-0539">Nucleus</keyword>
<keyword evidence="5" id="KW-0175">Coiled coil</keyword>
<organism evidence="8 9">
    <name type="scientific">Lachnellula arida</name>
    <dbReference type="NCBI Taxonomy" id="1316785"/>
    <lineage>
        <taxon>Eukaryota</taxon>
        <taxon>Fungi</taxon>
        <taxon>Dikarya</taxon>
        <taxon>Ascomycota</taxon>
        <taxon>Pezizomycotina</taxon>
        <taxon>Leotiomycetes</taxon>
        <taxon>Helotiales</taxon>
        <taxon>Lachnaceae</taxon>
        <taxon>Lachnellula</taxon>
    </lineage>
</organism>
<dbReference type="InterPro" id="IPR051127">
    <property type="entry name" value="Fungal_SecMet_Regulators"/>
</dbReference>
<proteinExistence type="predicted"/>
<evidence type="ECO:0000256" key="2">
    <source>
        <dbReference type="ARBA" id="ARBA00023015"/>
    </source>
</evidence>
<keyword evidence="3" id="KW-0804">Transcription</keyword>
<dbReference type="Pfam" id="PF04082">
    <property type="entry name" value="Fungal_trans"/>
    <property type="match status" value="1"/>
</dbReference>
<evidence type="ECO:0000256" key="5">
    <source>
        <dbReference type="SAM" id="Coils"/>
    </source>
</evidence>
<feature type="coiled-coil region" evidence="5">
    <location>
        <begin position="196"/>
        <end position="223"/>
    </location>
</feature>
<dbReference type="GO" id="GO:0008270">
    <property type="term" value="F:zinc ion binding"/>
    <property type="evidence" value="ECO:0007669"/>
    <property type="project" value="InterPro"/>
</dbReference>
<dbReference type="SMART" id="SM00906">
    <property type="entry name" value="Fungal_trans"/>
    <property type="match status" value="1"/>
</dbReference>
<dbReference type="GO" id="GO:0005634">
    <property type="term" value="C:nucleus"/>
    <property type="evidence" value="ECO:0007669"/>
    <property type="project" value="TreeGrafter"/>
</dbReference>
<dbReference type="PANTHER" id="PTHR47424:SF5">
    <property type="entry name" value="ZN(II)2CYS6 TRANSCRIPTION FACTOR (EUROFUNG)"/>
    <property type="match status" value="1"/>
</dbReference>
<dbReference type="GO" id="GO:0000978">
    <property type="term" value="F:RNA polymerase II cis-regulatory region sequence-specific DNA binding"/>
    <property type="evidence" value="ECO:0007669"/>
    <property type="project" value="TreeGrafter"/>
</dbReference>
<dbReference type="AlphaFoldDB" id="A0A8T9B9W5"/>
<evidence type="ECO:0000256" key="1">
    <source>
        <dbReference type="ARBA" id="ARBA00022723"/>
    </source>
</evidence>
<feature type="region of interest" description="Disordered" evidence="6">
    <location>
        <begin position="224"/>
        <end position="268"/>
    </location>
</feature>
<keyword evidence="2" id="KW-0805">Transcription regulation</keyword>
<sequence>MNMIEEQVTDLNYLAESPLALAGNMNGHRQSSSAESPAVEENGAGSGKKRRSDDMTGSNSGGNGNGATHTRAKRNRYISIAWSAGAKECSSVGRQHPSQDEDQLYSISAHQWHILDGPECPSTNGQEPAEEPAEEQGSSIDLVLVLVCSSSASNECKRRKIKCNGNTPCQRCGNLNLDCQYAPNCCTNGFKESEEFRHMNSQIASLQEQVDDLYANLSSLRSNGEALSFPPPQSERSMSMSQTTPRSPHSNYRSTPRHPSYRGPTSSAFSMDVAKTTLHKMGYQGLGDEVMNQDATPIPSPPAIQPPSLATINGIPHKDPTRDPLLSFSKEEMTRLCRVYEEEMGIMYPVVNIEQVIIHGANVYNFINAAFRTGLTSTNEPGRGINDEQSVVLKMVLACAAAVEDDGQSEIGNRLFESVKEIADRYLSREAVEMKNLPFLTLVAIYHFHCDEEALAWRIIGQVARMSIELGIHRRDSLFRVIPDEEDRSMAIKLFWSLYVLDRRWSFGTGMPFALQDADIDPNLPEPDIPLPYLKVMIAYSRIGSKVWRSVCSFSPTPSPPVNVEEIGYLDYQILQWQKGIPLELQLPTTSAPQTSSRAVHRLQIILYLRANQMRILIYRPVLHTASSIQENLAYAQTVVELAKDTIRAITHLNRTTDIYRRGQVCFNYFLTSAIGVIFLASCHAPVHFSSICREEFYMALDLVKGFSNKSFVSKRLWKTIKGLKEVGPKLGLSPDIDRSEDPHSSAALAMAGLAGHEISGLGNAYEGMNGMNGNGSGPNGFQMSLDMTSLFEAALGSARTNGNGNGQNTGTPYNGNVTLGDGDVLSGIGSNVFGGDEELYNQMKDLF</sequence>
<feature type="compositionally biased region" description="Polar residues" evidence="6">
    <location>
        <begin position="234"/>
        <end position="254"/>
    </location>
</feature>
<gene>
    <name evidence="8" type="ORF">LARI1_G006503</name>
</gene>
<protein>
    <submittedName>
        <fullName evidence="8">Putative transcriptional regulatory protein</fullName>
    </submittedName>
</protein>
<dbReference type="PANTHER" id="PTHR47424">
    <property type="entry name" value="REGULATORY PROTEIN GAL4"/>
    <property type="match status" value="1"/>
</dbReference>
<evidence type="ECO:0000256" key="3">
    <source>
        <dbReference type="ARBA" id="ARBA00023163"/>
    </source>
</evidence>
<dbReference type="GO" id="GO:0000981">
    <property type="term" value="F:DNA-binding transcription factor activity, RNA polymerase II-specific"/>
    <property type="evidence" value="ECO:0007669"/>
    <property type="project" value="InterPro"/>
</dbReference>
<dbReference type="PROSITE" id="PS50048">
    <property type="entry name" value="ZN2_CY6_FUNGAL_2"/>
    <property type="match status" value="1"/>
</dbReference>
<dbReference type="InterPro" id="IPR007219">
    <property type="entry name" value="XnlR_reg_dom"/>
</dbReference>